<accession>A0A8T8TM18</accession>
<comment type="caution">
    <text evidence="2">The sequence shown here is derived from an EMBL/GenBank/DDBJ whole genome shotgun (WGS) entry which is preliminary data.</text>
</comment>
<proteinExistence type="predicted"/>
<gene>
    <name evidence="2" type="ORF">A4X03_0g2675</name>
</gene>
<evidence type="ECO:0000313" key="3">
    <source>
        <dbReference type="Proteomes" id="UP000077671"/>
    </source>
</evidence>
<evidence type="ECO:0000313" key="2">
    <source>
        <dbReference type="EMBL" id="KAE8262156.1"/>
    </source>
</evidence>
<evidence type="ECO:0000256" key="1">
    <source>
        <dbReference type="SAM" id="SignalP"/>
    </source>
</evidence>
<dbReference type="EMBL" id="LWDD02000271">
    <property type="protein sequence ID" value="KAE8262156.1"/>
    <property type="molecule type" value="Genomic_DNA"/>
</dbReference>
<reference evidence="2" key="1">
    <citation type="submission" date="2016-04" db="EMBL/GenBank/DDBJ databases">
        <authorList>
            <person name="Nguyen H.D."/>
            <person name="Kesanakurti P."/>
            <person name="Cullis J."/>
            <person name="Levesque C.A."/>
            <person name="Hambleton S."/>
        </authorList>
    </citation>
    <scope>NUCLEOTIDE SEQUENCE</scope>
    <source>
        <strain evidence="2">DAOMC 238032</strain>
    </source>
</reference>
<sequence length="82" mass="8558">MKVSILSIIFFITVATPIMAAMNCGTPSPGTSYCQSCGCYCGSDNQVHCDENTTCYSTSGSAQARLVAAQSRAFAAHGHAMI</sequence>
<organism evidence="2 3">
    <name type="scientific">Tilletia caries</name>
    <name type="common">wheat bunt fungus</name>
    <dbReference type="NCBI Taxonomy" id="13290"/>
    <lineage>
        <taxon>Eukaryota</taxon>
        <taxon>Fungi</taxon>
        <taxon>Dikarya</taxon>
        <taxon>Basidiomycota</taxon>
        <taxon>Ustilaginomycotina</taxon>
        <taxon>Exobasidiomycetes</taxon>
        <taxon>Tilletiales</taxon>
        <taxon>Tilletiaceae</taxon>
        <taxon>Tilletia</taxon>
    </lineage>
</organism>
<protein>
    <submittedName>
        <fullName evidence="2">Uncharacterized protein</fullName>
    </submittedName>
</protein>
<name>A0A8T8TM18_9BASI</name>
<dbReference type="AlphaFoldDB" id="A0A8T8TM18"/>
<reference evidence="2" key="2">
    <citation type="journal article" date="2019" name="IMA Fungus">
        <title>Genome sequencing and comparison of five Tilletia species to identify candidate genes for the detection of regulated species infecting wheat.</title>
        <authorList>
            <person name="Nguyen H.D.T."/>
            <person name="Sultana T."/>
            <person name="Kesanakurti P."/>
            <person name="Hambleton S."/>
        </authorList>
    </citation>
    <scope>NUCLEOTIDE SEQUENCE</scope>
    <source>
        <strain evidence="2">DAOMC 238032</strain>
    </source>
</reference>
<feature type="chain" id="PRO_5035728536" evidence="1">
    <location>
        <begin position="21"/>
        <end position="82"/>
    </location>
</feature>
<dbReference type="Proteomes" id="UP000077671">
    <property type="component" value="Unassembled WGS sequence"/>
</dbReference>
<keyword evidence="1" id="KW-0732">Signal</keyword>
<feature type="signal peptide" evidence="1">
    <location>
        <begin position="1"/>
        <end position="20"/>
    </location>
</feature>